<dbReference type="PIRSF" id="PIRSF005572">
    <property type="entry name" value="NifS"/>
    <property type="match status" value="1"/>
</dbReference>
<sequence>MIYLDYQATTPLAPEVKAAMLPWLDHFANPHSPNRAGREAAAAVEHARTQVASLLPAGGQLVFTAGATEALNLALRGIAGRVVTVATEHAAVLDTTEWLQRQGRDVEILPVGPDGRVDFDRLRAALRTPTALVAAMLVNNEIGVVQPVGEIAALAREAGALMLCDAVQGFGRLSIPDGPDLIAISAHKIHGPKGIGALWIRDGVSLEPLIHGGGQERGLRSGTLSPMLCVGFGAAAALAAERREADHAHVEQLWLAALDALGPGWTLNGSSEDRYHGNLNVRCPGLDAARLLAECRTIAFSLGSACASGSGRPSHVLRGIGLSDADARQSIRLGFGRYTTFDDLTEACTLIRRAAEAQQRFAA</sequence>
<evidence type="ECO:0000256" key="6">
    <source>
        <dbReference type="ARBA" id="ARBA00022723"/>
    </source>
</evidence>
<evidence type="ECO:0000256" key="5">
    <source>
        <dbReference type="ARBA" id="ARBA00022679"/>
    </source>
</evidence>
<dbReference type="Pfam" id="PF00266">
    <property type="entry name" value="Aminotran_5"/>
    <property type="match status" value="1"/>
</dbReference>
<keyword evidence="7" id="KW-0663">Pyridoxal phosphate</keyword>
<dbReference type="InterPro" id="IPR000192">
    <property type="entry name" value="Aminotrans_V_dom"/>
</dbReference>
<dbReference type="PANTHER" id="PTHR11601">
    <property type="entry name" value="CYSTEINE DESULFURYLASE FAMILY MEMBER"/>
    <property type="match status" value="1"/>
</dbReference>
<dbReference type="InterPro" id="IPR015422">
    <property type="entry name" value="PyrdxlP-dep_Trfase_small"/>
</dbReference>
<dbReference type="RefSeq" id="WP_249504325.1">
    <property type="nucleotide sequence ID" value="NZ_CP097253.1"/>
</dbReference>
<feature type="domain" description="Aminotransferase class V" evidence="11">
    <location>
        <begin position="2"/>
        <end position="344"/>
    </location>
</feature>
<dbReference type="Gene3D" id="3.40.640.10">
    <property type="entry name" value="Type I PLP-dependent aspartate aminotransferase-like (Major domain)"/>
    <property type="match status" value="1"/>
</dbReference>
<dbReference type="InterPro" id="IPR016454">
    <property type="entry name" value="Cysteine_dSase"/>
</dbReference>
<accession>A0ABY5MXR7</accession>
<proteinExistence type="inferred from homology"/>
<evidence type="ECO:0000256" key="1">
    <source>
        <dbReference type="ARBA" id="ARBA00001933"/>
    </source>
</evidence>
<dbReference type="InterPro" id="IPR015424">
    <property type="entry name" value="PyrdxlP-dep_Trfase"/>
</dbReference>
<name>A0ABY5MXR7_9SPHN</name>
<evidence type="ECO:0000256" key="8">
    <source>
        <dbReference type="ARBA" id="ARBA00023004"/>
    </source>
</evidence>
<keyword evidence="13" id="KW-1185">Reference proteome</keyword>
<dbReference type="EMBL" id="CP097253">
    <property type="protein sequence ID" value="UUR08550.1"/>
    <property type="molecule type" value="Genomic_DNA"/>
</dbReference>
<keyword evidence="5" id="KW-0808">Transferase</keyword>
<dbReference type="SUPFAM" id="SSF53383">
    <property type="entry name" value="PLP-dependent transferases"/>
    <property type="match status" value="1"/>
</dbReference>
<dbReference type="InterPro" id="IPR015421">
    <property type="entry name" value="PyrdxlP-dep_Trfase_major"/>
</dbReference>
<gene>
    <name evidence="12" type="ORF">M1K48_02600</name>
</gene>
<evidence type="ECO:0000313" key="13">
    <source>
        <dbReference type="Proteomes" id="UP000831921"/>
    </source>
</evidence>
<evidence type="ECO:0000256" key="3">
    <source>
        <dbReference type="ARBA" id="ARBA00006490"/>
    </source>
</evidence>
<comment type="catalytic activity">
    <reaction evidence="10">
        <text>(sulfur carrier)-H + L-cysteine = (sulfur carrier)-SH + L-alanine</text>
        <dbReference type="Rhea" id="RHEA:43892"/>
        <dbReference type="Rhea" id="RHEA-COMP:14737"/>
        <dbReference type="Rhea" id="RHEA-COMP:14739"/>
        <dbReference type="ChEBI" id="CHEBI:29917"/>
        <dbReference type="ChEBI" id="CHEBI:35235"/>
        <dbReference type="ChEBI" id="CHEBI:57972"/>
        <dbReference type="ChEBI" id="CHEBI:64428"/>
        <dbReference type="EC" id="2.8.1.7"/>
    </reaction>
</comment>
<comment type="similarity">
    <text evidence="3">Belongs to the class-V pyridoxal-phosphate-dependent aminotransferase family. NifS/IscS subfamily.</text>
</comment>
<evidence type="ECO:0000256" key="4">
    <source>
        <dbReference type="ARBA" id="ARBA00013558"/>
    </source>
</evidence>
<evidence type="ECO:0000259" key="11">
    <source>
        <dbReference type="Pfam" id="PF00266"/>
    </source>
</evidence>
<evidence type="ECO:0000256" key="2">
    <source>
        <dbReference type="ARBA" id="ARBA00003120"/>
    </source>
</evidence>
<reference evidence="12 13" key="1">
    <citation type="submission" date="2022-05" db="EMBL/GenBank/DDBJ databases">
        <title>S8-45 Sphingomonas ultraviolaceadurans.</title>
        <authorList>
            <person name="Liu Y."/>
        </authorList>
    </citation>
    <scope>NUCLEOTIDE SEQUENCE [LARGE SCALE GENOMIC DNA]</scope>
    <source>
        <strain evidence="12 13">S8-45</strain>
    </source>
</reference>
<evidence type="ECO:0000313" key="12">
    <source>
        <dbReference type="EMBL" id="UUR08550.1"/>
    </source>
</evidence>
<comment type="cofactor">
    <cofactor evidence="1">
        <name>pyridoxal 5'-phosphate</name>
        <dbReference type="ChEBI" id="CHEBI:597326"/>
    </cofactor>
</comment>
<dbReference type="Gene3D" id="3.90.1150.10">
    <property type="entry name" value="Aspartate Aminotransferase, domain 1"/>
    <property type="match status" value="1"/>
</dbReference>
<dbReference type="PANTHER" id="PTHR11601:SF34">
    <property type="entry name" value="CYSTEINE DESULFURASE"/>
    <property type="match status" value="1"/>
</dbReference>
<keyword evidence="6" id="KW-0479">Metal-binding</keyword>
<evidence type="ECO:0000256" key="7">
    <source>
        <dbReference type="ARBA" id="ARBA00022898"/>
    </source>
</evidence>
<keyword evidence="9" id="KW-0411">Iron-sulfur</keyword>
<dbReference type="Proteomes" id="UP000831921">
    <property type="component" value="Chromosome"/>
</dbReference>
<protein>
    <recommendedName>
        <fullName evidence="4">Cysteine desulfurase</fullName>
    </recommendedName>
</protein>
<evidence type="ECO:0000256" key="10">
    <source>
        <dbReference type="ARBA" id="ARBA00050776"/>
    </source>
</evidence>
<evidence type="ECO:0000256" key="9">
    <source>
        <dbReference type="ARBA" id="ARBA00023014"/>
    </source>
</evidence>
<comment type="function">
    <text evidence="2">Catalyzes the removal of elemental sulfur atoms from cysteine to produce alanine. Seems to participate in the biosynthesis of the nitrogenase metalloclusters by providing the inorganic sulfur required for the Fe-S core formation.</text>
</comment>
<keyword evidence="8" id="KW-0408">Iron</keyword>
<organism evidence="12 13">
    <name type="scientific">Sphingomonas glaciei</name>
    <dbReference type="NCBI Taxonomy" id="2938948"/>
    <lineage>
        <taxon>Bacteria</taxon>
        <taxon>Pseudomonadati</taxon>
        <taxon>Pseudomonadota</taxon>
        <taxon>Alphaproteobacteria</taxon>
        <taxon>Sphingomonadales</taxon>
        <taxon>Sphingomonadaceae</taxon>
        <taxon>Sphingomonas</taxon>
    </lineage>
</organism>